<dbReference type="InterPro" id="IPR001173">
    <property type="entry name" value="Glyco_trans_2-like"/>
</dbReference>
<dbReference type="EMBL" id="RBKT01000001">
    <property type="protein sequence ID" value="RKR89876.1"/>
    <property type="molecule type" value="Genomic_DNA"/>
</dbReference>
<accession>A0A495JLJ5</accession>
<protein>
    <submittedName>
        <fullName evidence="2">Glycosyltransferase involved in cell wall biosynthesis</fullName>
    </submittedName>
</protein>
<dbReference type="Pfam" id="PF00535">
    <property type="entry name" value="Glycos_transf_2"/>
    <property type="match status" value="1"/>
</dbReference>
<feature type="domain" description="Glycosyltransferase 2-like" evidence="1">
    <location>
        <begin position="435"/>
        <end position="521"/>
    </location>
</feature>
<dbReference type="CDD" id="cd00761">
    <property type="entry name" value="Glyco_tranf_GTA_type"/>
    <property type="match status" value="1"/>
</dbReference>
<comment type="caution">
    <text evidence="2">The sequence shown here is derived from an EMBL/GenBank/DDBJ whole genome shotgun (WGS) entry which is preliminary data.</text>
</comment>
<keyword evidence="2" id="KW-0808">Transferase</keyword>
<evidence type="ECO:0000313" key="2">
    <source>
        <dbReference type="EMBL" id="RKR89876.1"/>
    </source>
</evidence>
<dbReference type="Proteomes" id="UP000277671">
    <property type="component" value="Unassembled WGS sequence"/>
</dbReference>
<dbReference type="AlphaFoldDB" id="A0A495JLJ5"/>
<organism evidence="2 3">
    <name type="scientific">Micromonospora pisi</name>
    <dbReference type="NCBI Taxonomy" id="589240"/>
    <lineage>
        <taxon>Bacteria</taxon>
        <taxon>Bacillati</taxon>
        <taxon>Actinomycetota</taxon>
        <taxon>Actinomycetes</taxon>
        <taxon>Micromonosporales</taxon>
        <taxon>Micromonosporaceae</taxon>
        <taxon>Micromonospora</taxon>
    </lineage>
</organism>
<dbReference type="PANTHER" id="PTHR43685">
    <property type="entry name" value="GLYCOSYLTRANSFERASE"/>
    <property type="match status" value="1"/>
</dbReference>
<evidence type="ECO:0000313" key="3">
    <source>
        <dbReference type="Proteomes" id="UP000277671"/>
    </source>
</evidence>
<dbReference type="InterPro" id="IPR029044">
    <property type="entry name" value="Nucleotide-diphossugar_trans"/>
</dbReference>
<name>A0A495JLJ5_9ACTN</name>
<dbReference type="InterPro" id="IPR050834">
    <property type="entry name" value="Glycosyltransf_2"/>
</dbReference>
<dbReference type="RefSeq" id="WP_170208636.1">
    <property type="nucleotide sequence ID" value="NZ_RBKT01000001.1"/>
</dbReference>
<sequence length="671" mass="72390">MSSEDTPEKFNRWRVVVGDRRGARRRRWPTAMAAAGLTEIPGRPRGRTAPQPGDRVVRLAVAAESVDWLWHLIDDPFALVQVRRLTVVVDSWRIPEGGWSGRLGPLRHVLAHQVRLPRGIQGRAVVELEVKWSTPLRALLTAIIPLLTPVRPIPRPASADVAAQDVEPGWLGLGQNITMVRGPLPGNNDIRAHDVVLTATGEPMPLAQPAATETSVVTTADSAAVAAPAPADLYAMTVAAGPYGAGLAQRPATALIDLDRAVVTGRYGPFGASAGRAELTFTDAGDGWGYRITGSDGLLCEGRIDRPWRSEEVLAALAGVAVLHCATVPARHPLAEAGFLVHLILAGLLVHVPDLPDAVGAHLADEVRDSLRAELPARTGQDLEWEVRTVAQRRSAMRLHAGGFALPRLTAAAFPTLAEVPSVSALLVTKRLQHVIEAVNAIERQTYPNLEIVLCLHGVELPAELRARVARSARPIEIMTLPAEQGFGEAIGAATARARGSLVTKFDDDDTYGPEHVWDLVLARQYSGAMMVGKGAEFVYLQTLDTTVRRDAGVAEQYVSVVAGGTMLISRGDLEQVGGWRPVPRSIDRGLLDRVRRAGGLIYRTHPLGYVYQRRSDGHTWDPGLEYFLRGGGMQWSGLPRHREFGTESGLDGLTTMGVAAATEPWAAPHR</sequence>
<dbReference type="GO" id="GO:0016740">
    <property type="term" value="F:transferase activity"/>
    <property type="evidence" value="ECO:0007669"/>
    <property type="project" value="UniProtKB-KW"/>
</dbReference>
<dbReference type="PANTHER" id="PTHR43685:SF2">
    <property type="entry name" value="GLYCOSYLTRANSFERASE 2-LIKE DOMAIN-CONTAINING PROTEIN"/>
    <property type="match status" value="1"/>
</dbReference>
<gene>
    <name evidence="2" type="ORF">BDK92_4235</name>
</gene>
<proteinExistence type="predicted"/>
<dbReference type="Gene3D" id="3.90.550.10">
    <property type="entry name" value="Spore Coat Polysaccharide Biosynthesis Protein SpsA, Chain A"/>
    <property type="match status" value="1"/>
</dbReference>
<reference evidence="2 3" key="1">
    <citation type="submission" date="2018-10" db="EMBL/GenBank/DDBJ databases">
        <title>Sequencing the genomes of 1000 actinobacteria strains.</title>
        <authorList>
            <person name="Klenk H.-P."/>
        </authorList>
    </citation>
    <scope>NUCLEOTIDE SEQUENCE [LARGE SCALE GENOMIC DNA]</scope>
    <source>
        <strain evidence="2 3">DSM 45175</strain>
    </source>
</reference>
<dbReference type="SUPFAM" id="SSF53448">
    <property type="entry name" value="Nucleotide-diphospho-sugar transferases"/>
    <property type="match status" value="1"/>
</dbReference>
<evidence type="ECO:0000259" key="1">
    <source>
        <dbReference type="Pfam" id="PF00535"/>
    </source>
</evidence>
<keyword evidence="3" id="KW-1185">Reference proteome</keyword>